<organism evidence="2 3">
    <name type="scientific">Entotheonella factor</name>
    <dbReference type="NCBI Taxonomy" id="1429438"/>
    <lineage>
        <taxon>Bacteria</taxon>
        <taxon>Pseudomonadati</taxon>
        <taxon>Nitrospinota/Tectimicrobiota group</taxon>
        <taxon>Candidatus Tectimicrobiota</taxon>
        <taxon>Candidatus Entotheonellia</taxon>
        <taxon>Candidatus Entotheonellales</taxon>
        <taxon>Candidatus Entotheonellaceae</taxon>
        <taxon>Candidatus Entotheonella</taxon>
    </lineage>
</organism>
<gene>
    <name evidence="2" type="ORF">ETSY1_21160</name>
</gene>
<feature type="domain" description="Thiol:disulfide interchange protein DsbD N-terminal" evidence="1">
    <location>
        <begin position="47"/>
        <end position="159"/>
    </location>
</feature>
<evidence type="ECO:0000259" key="1">
    <source>
        <dbReference type="Pfam" id="PF11412"/>
    </source>
</evidence>
<proteinExistence type="predicted"/>
<dbReference type="InterPro" id="IPR028250">
    <property type="entry name" value="DsbDN"/>
</dbReference>
<dbReference type="AlphaFoldDB" id="W4LIB8"/>
<dbReference type="EMBL" id="AZHW01000612">
    <property type="protein sequence ID" value="ETW97833.1"/>
    <property type="molecule type" value="Genomic_DNA"/>
</dbReference>
<sequence>MPWPLIPQLMTWVLVTASLTLGLSLSVPANPVSTEHVQAELGSVVTSIEPGASFWVILHLRMQAGWHTYWQNPGDAGLATSIDWVLPEGFEAGELVWPYPQRIPVGPLMNYGYEGEVSLLTQLTAPATLVPGQRLVLRAETNWVVCAEICVPEAATLELQLPVRAGKAPEDVRWMAIWGQVQPTLPQPVRWQSVFSSTQDTFTLSLAAPHFAATRLAEVTFFPLAYGIIDHAAPQQIRVSDQGLRLTVRRGTLDSAGLAYVDGVLVSKQMRGGEPHVEAFTIRAVPAQAP</sequence>
<name>W4LIB8_ENTF1</name>
<evidence type="ECO:0000313" key="2">
    <source>
        <dbReference type="EMBL" id="ETW97833.1"/>
    </source>
</evidence>
<dbReference type="Proteomes" id="UP000019141">
    <property type="component" value="Unassembled WGS sequence"/>
</dbReference>
<dbReference type="HOGENOM" id="CLU_1048681_0_0_7"/>
<dbReference type="PATRIC" id="fig|1429438.4.peg.4100"/>
<dbReference type="Pfam" id="PF11412">
    <property type="entry name" value="DsbD_N"/>
    <property type="match status" value="1"/>
</dbReference>
<protein>
    <recommendedName>
        <fullName evidence="1">Thiol:disulfide interchange protein DsbD N-terminal domain-containing protein</fullName>
    </recommendedName>
</protein>
<comment type="caution">
    <text evidence="2">The sequence shown here is derived from an EMBL/GenBank/DDBJ whole genome shotgun (WGS) entry which is preliminary data.</text>
</comment>
<reference evidence="2 3" key="1">
    <citation type="journal article" date="2014" name="Nature">
        <title>An environmental bacterial taxon with a large and distinct metabolic repertoire.</title>
        <authorList>
            <person name="Wilson M.C."/>
            <person name="Mori T."/>
            <person name="Ruckert C."/>
            <person name="Uria A.R."/>
            <person name="Helf M.J."/>
            <person name="Takada K."/>
            <person name="Gernert C."/>
            <person name="Steffens U.A."/>
            <person name="Heycke N."/>
            <person name="Schmitt S."/>
            <person name="Rinke C."/>
            <person name="Helfrich E.J."/>
            <person name="Brachmann A.O."/>
            <person name="Gurgui C."/>
            <person name="Wakimoto T."/>
            <person name="Kracht M."/>
            <person name="Crusemann M."/>
            <person name="Hentschel U."/>
            <person name="Abe I."/>
            <person name="Matsunaga S."/>
            <person name="Kalinowski J."/>
            <person name="Takeyama H."/>
            <person name="Piel J."/>
        </authorList>
    </citation>
    <scope>NUCLEOTIDE SEQUENCE [LARGE SCALE GENOMIC DNA]</scope>
    <source>
        <strain evidence="3">TSY1</strain>
    </source>
</reference>
<keyword evidence="3" id="KW-1185">Reference proteome</keyword>
<accession>W4LIB8</accession>
<evidence type="ECO:0000313" key="3">
    <source>
        <dbReference type="Proteomes" id="UP000019141"/>
    </source>
</evidence>